<feature type="non-terminal residue" evidence="3">
    <location>
        <position position="1"/>
    </location>
</feature>
<evidence type="ECO:0000313" key="3">
    <source>
        <dbReference type="EMBL" id="CAL1534084.1"/>
    </source>
</evidence>
<dbReference type="EMBL" id="CAXITT010000161">
    <property type="protein sequence ID" value="CAL1534084.1"/>
    <property type="molecule type" value="Genomic_DNA"/>
</dbReference>
<dbReference type="AlphaFoldDB" id="A0AAV2HNE0"/>
<protein>
    <submittedName>
        <fullName evidence="3">Uncharacterized protein</fullName>
    </submittedName>
</protein>
<keyword evidence="4" id="KW-1185">Reference proteome</keyword>
<evidence type="ECO:0000256" key="1">
    <source>
        <dbReference type="ARBA" id="ARBA00022614"/>
    </source>
</evidence>
<keyword evidence="1" id="KW-0433">Leucine-rich repeat</keyword>
<reference evidence="3 4" key="1">
    <citation type="submission" date="2024-04" db="EMBL/GenBank/DDBJ databases">
        <authorList>
            <consortium name="Genoscope - CEA"/>
            <person name="William W."/>
        </authorList>
    </citation>
    <scope>NUCLEOTIDE SEQUENCE [LARGE SCALE GENOMIC DNA]</scope>
</reference>
<feature type="non-terminal residue" evidence="3">
    <location>
        <position position="68"/>
    </location>
</feature>
<accession>A0AAV2HNE0</accession>
<dbReference type="InterPro" id="IPR032675">
    <property type="entry name" value="LRR_dom_sf"/>
</dbReference>
<dbReference type="SUPFAM" id="SSF52058">
    <property type="entry name" value="L domain-like"/>
    <property type="match status" value="1"/>
</dbReference>
<gene>
    <name evidence="3" type="ORF">GSLYS_00008044001</name>
</gene>
<dbReference type="InterPro" id="IPR025875">
    <property type="entry name" value="Leu-rich_rpt_4"/>
</dbReference>
<name>A0AAV2HNE0_LYMST</name>
<dbReference type="Gene3D" id="3.80.10.10">
    <property type="entry name" value="Ribonuclease Inhibitor"/>
    <property type="match status" value="1"/>
</dbReference>
<keyword evidence="2" id="KW-0677">Repeat</keyword>
<dbReference type="Pfam" id="PF12799">
    <property type="entry name" value="LRR_4"/>
    <property type="match status" value="1"/>
</dbReference>
<sequence>ILSSNPSVASRIEFPGTQLSKTLMELSLANNKLKEVPMGISDLINLSLLDLSGNTELTSLPEELGKLK</sequence>
<comment type="caution">
    <text evidence="3">The sequence shown here is derived from an EMBL/GenBank/DDBJ whole genome shotgun (WGS) entry which is preliminary data.</text>
</comment>
<evidence type="ECO:0000313" key="4">
    <source>
        <dbReference type="Proteomes" id="UP001497497"/>
    </source>
</evidence>
<evidence type="ECO:0000256" key="2">
    <source>
        <dbReference type="ARBA" id="ARBA00022737"/>
    </source>
</evidence>
<organism evidence="3 4">
    <name type="scientific">Lymnaea stagnalis</name>
    <name type="common">Great pond snail</name>
    <name type="synonym">Helix stagnalis</name>
    <dbReference type="NCBI Taxonomy" id="6523"/>
    <lineage>
        <taxon>Eukaryota</taxon>
        <taxon>Metazoa</taxon>
        <taxon>Spiralia</taxon>
        <taxon>Lophotrochozoa</taxon>
        <taxon>Mollusca</taxon>
        <taxon>Gastropoda</taxon>
        <taxon>Heterobranchia</taxon>
        <taxon>Euthyneura</taxon>
        <taxon>Panpulmonata</taxon>
        <taxon>Hygrophila</taxon>
        <taxon>Lymnaeoidea</taxon>
        <taxon>Lymnaeidae</taxon>
        <taxon>Lymnaea</taxon>
    </lineage>
</organism>
<dbReference type="Proteomes" id="UP001497497">
    <property type="component" value="Unassembled WGS sequence"/>
</dbReference>
<proteinExistence type="predicted"/>